<evidence type="ECO:0000256" key="4">
    <source>
        <dbReference type="ARBA" id="ARBA00022989"/>
    </source>
</evidence>
<keyword evidence="4 6" id="KW-1133">Transmembrane helix</keyword>
<evidence type="ECO:0008006" key="9">
    <source>
        <dbReference type="Google" id="ProtNLM"/>
    </source>
</evidence>
<feature type="transmembrane region" description="Helical" evidence="6">
    <location>
        <begin position="54"/>
        <end position="73"/>
    </location>
</feature>
<evidence type="ECO:0000256" key="2">
    <source>
        <dbReference type="ARBA" id="ARBA00022475"/>
    </source>
</evidence>
<dbReference type="GO" id="GO:0005886">
    <property type="term" value="C:plasma membrane"/>
    <property type="evidence" value="ECO:0007669"/>
    <property type="project" value="UniProtKB-SubCell"/>
</dbReference>
<feature type="transmembrane region" description="Helical" evidence="6">
    <location>
        <begin position="21"/>
        <end position="42"/>
    </location>
</feature>
<dbReference type="PANTHER" id="PTHR30250:SF26">
    <property type="entry name" value="PSMA PROTEIN"/>
    <property type="match status" value="1"/>
</dbReference>
<dbReference type="STRING" id="1882918.BCY86_00925"/>
<dbReference type="OrthoDB" id="5506032at2"/>
<feature type="transmembrane region" description="Helical" evidence="6">
    <location>
        <begin position="395"/>
        <end position="415"/>
    </location>
</feature>
<dbReference type="Proteomes" id="UP000185544">
    <property type="component" value="Chromosome"/>
</dbReference>
<feature type="transmembrane region" description="Helical" evidence="6">
    <location>
        <begin position="459"/>
        <end position="477"/>
    </location>
</feature>
<comment type="subcellular location">
    <subcellularLocation>
        <location evidence="1">Cell membrane</location>
        <topology evidence="1">Multi-pass membrane protein</topology>
    </subcellularLocation>
</comment>
<protein>
    <recommendedName>
        <fullName evidence="9">Polysaccharide biosynthesis protein C-terminal domain-containing protein</fullName>
    </recommendedName>
</protein>
<feature type="transmembrane region" description="Helical" evidence="6">
    <location>
        <begin position="126"/>
        <end position="146"/>
    </location>
</feature>
<evidence type="ECO:0000256" key="5">
    <source>
        <dbReference type="ARBA" id="ARBA00023136"/>
    </source>
</evidence>
<keyword evidence="8" id="KW-1185">Reference proteome</keyword>
<evidence type="ECO:0000256" key="1">
    <source>
        <dbReference type="ARBA" id="ARBA00004651"/>
    </source>
</evidence>
<dbReference type="KEGG" id="pabo:BCY86_00925"/>
<dbReference type="RefSeq" id="WP_075276048.1">
    <property type="nucleotide sequence ID" value="NZ_CP016908.1"/>
</dbReference>
<dbReference type="InterPro" id="IPR050833">
    <property type="entry name" value="Poly_Biosynth_Transport"/>
</dbReference>
<dbReference type="EMBL" id="CP016908">
    <property type="protein sequence ID" value="APR99400.1"/>
    <property type="molecule type" value="Genomic_DNA"/>
</dbReference>
<evidence type="ECO:0000256" key="3">
    <source>
        <dbReference type="ARBA" id="ARBA00022692"/>
    </source>
</evidence>
<feature type="transmembrane region" description="Helical" evidence="6">
    <location>
        <begin position="230"/>
        <end position="248"/>
    </location>
</feature>
<keyword evidence="5 6" id="KW-0472">Membrane</keyword>
<feature type="transmembrane region" description="Helical" evidence="6">
    <location>
        <begin position="94"/>
        <end position="114"/>
    </location>
</feature>
<evidence type="ECO:0000313" key="7">
    <source>
        <dbReference type="EMBL" id="APR99400.1"/>
    </source>
</evidence>
<evidence type="ECO:0000313" key="8">
    <source>
        <dbReference type="Proteomes" id="UP000185544"/>
    </source>
</evidence>
<keyword evidence="3 6" id="KW-0812">Transmembrane</keyword>
<keyword evidence="2" id="KW-1003">Cell membrane</keyword>
<accession>A0A1L6MV54</accession>
<organism evidence="7 8">
    <name type="scientific">Pajaroellobacter abortibovis</name>
    <dbReference type="NCBI Taxonomy" id="1882918"/>
    <lineage>
        <taxon>Bacteria</taxon>
        <taxon>Pseudomonadati</taxon>
        <taxon>Myxococcota</taxon>
        <taxon>Polyangia</taxon>
        <taxon>Polyangiales</taxon>
        <taxon>Polyangiaceae</taxon>
    </lineage>
</organism>
<feature type="transmembrane region" description="Helical" evidence="6">
    <location>
        <begin position="483"/>
        <end position="503"/>
    </location>
</feature>
<feature type="transmembrane region" description="Helical" evidence="6">
    <location>
        <begin position="367"/>
        <end position="383"/>
    </location>
</feature>
<feature type="transmembrane region" description="Helical" evidence="6">
    <location>
        <begin position="289"/>
        <end position="310"/>
    </location>
</feature>
<evidence type="ECO:0000256" key="6">
    <source>
        <dbReference type="SAM" id="Phobius"/>
    </source>
</evidence>
<name>A0A1L6MV54_9BACT</name>
<gene>
    <name evidence="7" type="ORF">BCY86_00925</name>
</gene>
<feature type="transmembrane region" description="Helical" evidence="6">
    <location>
        <begin position="331"/>
        <end position="355"/>
    </location>
</feature>
<dbReference type="AlphaFoldDB" id="A0A1L6MV54"/>
<feature type="transmembrane region" description="Helical" evidence="6">
    <location>
        <begin position="184"/>
        <end position="209"/>
    </location>
</feature>
<proteinExistence type="predicted"/>
<sequence length="555" mass="60368">MNPSFHPAKSHTSWQKGGIAILAAKVFFIANGFIQHISLPWLLGLAAYGAFSRILALSTIITNVIITSFTQAVSRTVASSPANEQATLHSLARIHLLFAILGGGGFILAAPWLARLEHAPSIAHPLALMGITIAAYSLYAPLIGVLNGQISFFKQASLDILFALLRTTGMLSLGFLLTRYRQSGAFGATAGTALAATLILPIAFASTGLKFSWLTNLIRRPDPTHSIRSYWTLLGSLVSAYLFTNLLMQADLTLLGRFLSQSALRSGLEETAAETSANEWVAIYRACQLFAFLPYQLLISMTHVLFPILARDKAHQQREAIRLHIFHGLRIGLIVCGLLTSVLAALPGHLLQAVYGSVIVSRGKSTLAILAVGQGAFALFQLNNSILTSLGHERLSSLLSFSAALCAIIGCTLFVPQLPFGLLQLQATALIMSCSTVLTFLCSLFFVRHHASAILQMGTVVRVLIAWGSVVMIGHRFSHLPILVLPFIALALCILYFVLLIVLGEIKGTEIIAYLAGWRNRNQQQLKTFSRSIYCPYWMKSRMDPPHEEPDSPPV</sequence>
<feature type="transmembrane region" description="Helical" evidence="6">
    <location>
        <begin position="158"/>
        <end position="178"/>
    </location>
</feature>
<dbReference type="PANTHER" id="PTHR30250">
    <property type="entry name" value="PST FAMILY PREDICTED COLANIC ACID TRANSPORTER"/>
    <property type="match status" value="1"/>
</dbReference>
<reference evidence="7 8" key="1">
    <citation type="submission" date="2016-08" db="EMBL/GenBank/DDBJ databases">
        <title>Identification and validation of antigenic proteins from Pajaroellobacter abortibovis using de-novo genome sequence assembly and reverse vaccinology.</title>
        <authorList>
            <person name="Welly B.T."/>
            <person name="Miller M.R."/>
            <person name="Stott J.L."/>
            <person name="Blanchard M.T."/>
            <person name="Islas-Trejo A.D."/>
            <person name="O'Rourke S.M."/>
            <person name="Young A.E."/>
            <person name="Medrano J.F."/>
            <person name="Van Eenennaam A.L."/>
        </authorList>
    </citation>
    <scope>NUCLEOTIDE SEQUENCE [LARGE SCALE GENOMIC DNA]</scope>
    <source>
        <strain evidence="7 8">BTF92-0548A/99-0131</strain>
    </source>
</reference>
<feature type="transmembrane region" description="Helical" evidence="6">
    <location>
        <begin position="427"/>
        <end position="447"/>
    </location>
</feature>